<organism evidence="3 4">
    <name type="scientific">Streptococcus moroccensis</name>
    <dbReference type="NCBI Taxonomy" id="1451356"/>
    <lineage>
        <taxon>Bacteria</taxon>
        <taxon>Bacillati</taxon>
        <taxon>Bacillota</taxon>
        <taxon>Bacilli</taxon>
        <taxon>Lactobacillales</taxon>
        <taxon>Streptococcaceae</taxon>
        <taxon>Streptococcus</taxon>
    </lineage>
</organism>
<evidence type="ECO:0000256" key="1">
    <source>
        <dbReference type="PROSITE-ProRule" id="PRU00182"/>
    </source>
</evidence>
<dbReference type="Pfam" id="PF17774">
    <property type="entry name" value="YlmH_RBD"/>
    <property type="match status" value="1"/>
</dbReference>
<dbReference type="Gene3D" id="3.10.290.10">
    <property type="entry name" value="RNA-binding S4 domain"/>
    <property type="match status" value="1"/>
</dbReference>
<dbReference type="Gene3D" id="3.30.1370.160">
    <property type="match status" value="1"/>
</dbReference>
<evidence type="ECO:0000313" key="3">
    <source>
        <dbReference type="EMBL" id="MDQ0221485.1"/>
    </source>
</evidence>
<dbReference type="Pfam" id="PF21278">
    <property type="entry name" value="YlmH_1st"/>
    <property type="match status" value="1"/>
</dbReference>
<dbReference type="Pfam" id="PF01479">
    <property type="entry name" value="S4"/>
    <property type="match status" value="1"/>
</dbReference>
<feature type="domain" description="RNA-binding S4" evidence="2">
    <location>
        <begin position="188"/>
        <end position="245"/>
    </location>
</feature>
<dbReference type="InterPro" id="IPR048443">
    <property type="entry name" value="RqcP2_N"/>
</dbReference>
<dbReference type="Proteomes" id="UP001223079">
    <property type="component" value="Unassembled WGS sequence"/>
</dbReference>
<keyword evidence="4" id="KW-1185">Reference proteome</keyword>
<dbReference type="InterPro" id="IPR002942">
    <property type="entry name" value="S4_RNA-bd"/>
</dbReference>
<dbReference type="EMBL" id="JAUSTM010000001">
    <property type="protein sequence ID" value="MDQ0221485.1"/>
    <property type="molecule type" value="Genomic_DNA"/>
</dbReference>
<dbReference type="Gene3D" id="3.30.70.330">
    <property type="match status" value="1"/>
</dbReference>
<keyword evidence="1" id="KW-0694">RNA-binding</keyword>
<evidence type="ECO:0000313" key="4">
    <source>
        <dbReference type="Proteomes" id="UP001223079"/>
    </source>
</evidence>
<dbReference type="InterPro" id="IPR040591">
    <property type="entry name" value="RqcP2_RBD"/>
</dbReference>
<name>A0ABT9YNC0_9STRE</name>
<sequence>MASKTDSNSLFQHFNADEKVFVEKMLDKIDQVQTQYAIALTPFLNPRERDITVSLVKRAGLQVYSSDLLMPTEFCRLLIAADYYVLEERDFEIQLLELQYARKFNTLTHSQILGNLVNQLGIQRHLLGDIILGEETTQIVLDAKLSQLVIQHITRLSRVPVTWREVPYSKLVMPNEVTSIKQLLTTSLRLDSLIASAYNLSRQEASKLIEQHKVKLNHQLMENPSYSLKIGDLVSCRGFGRFKIDEDNGLTRHGKHKLVITKIGGK</sequence>
<dbReference type="SMART" id="SM00363">
    <property type="entry name" value="S4"/>
    <property type="match status" value="1"/>
</dbReference>
<dbReference type="InterPro" id="IPR012677">
    <property type="entry name" value="Nucleotide-bd_a/b_plait_sf"/>
</dbReference>
<dbReference type="InterPro" id="IPR036986">
    <property type="entry name" value="S4_RNA-bd_sf"/>
</dbReference>
<comment type="caution">
    <text evidence="3">The sequence shown here is derived from an EMBL/GenBank/DDBJ whole genome shotgun (WGS) entry which is preliminary data.</text>
</comment>
<reference evidence="3 4" key="1">
    <citation type="submission" date="2023-07" db="EMBL/GenBank/DDBJ databases">
        <title>Genomic Encyclopedia of Type Strains, Phase IV (KMG-IV): sequencing the most valuable type-strain genomes for metagenomic binning, comparative biology and taxonomic classification.</title>
        <authorList>
            <person name="Goeker M."/>
        </authorList>
    </citation>
    <scope>NUCLEOTIDE SEQUENCE [LARGE SCALE GENOMIC DNA]</scope>
    <source>
        <strain evidence="3 4">DSM 105143</strain>
    </source>
</reference>
<protein>
    <submittedName>
        <fullName evidence="3">RNA-binding protein YlmH</fullName>
    </submittedName>
</protein>
<dbReference type="PROSITE" id="PS50889">
    <property type="entry name" value="S4"/>
    <property type="match status" value="1"/>
</dbReference>
<proteinExistence type="predicted"/>
<gene>
    <name evidence="3" type="ORF">J2S23_000016</name>
</gene>
<evidence type="ECO:0000259" key="2">
    <source>
        <dbReference type="SMART" id="SM00363"/>
    </source>
</evidence>
<dbReference type="RefSeq" id="WP_307120726.1">
    <property type="nucleotide sequence ID" value="NZ_JAUSTM010000001.1"/>
</dbReference>
<dbReference type="CDD" id="cd00165">
    <property type="entry name" value="S4"/>
    <property type="match status" value="1"/>
</dbReference>
<accession>A0ABT9YNC0</accession>
<dbReference type="SUPFAM" id="SSF55174">
    <property type="entry name" value="Alpha-L RNA-binding motif"/>
    <property type="match status" value="1"/>
</dbReference>